<evidence type="ECO:0000256" key="1">
    <source>
        <dbReference type="SAM" id="MobiDB-lite"/>
    </source>
</evidence>
<dbReference type="OrthoDB" id="2429185at2"/>
<reference evidence="3 4" key="1">
    <citation type="submission" date="2018-03" db="EMBL/GenBank/DDBJ databases">
        <title>Genomic Encyclopedia of Type Strains, Phase III (KMG-III): the genomes of soil and plant-associated and newly described type strains.</title>
        <authorList>
            <person name="Whitman W."/>
        </authorList>
    </citation>
    <scope>NUCLEOTIDE SEQUENCE [LARGE SCALE GENOMIC DNA]</scope>
    <source>
        <strain evidence="3 4">CGMCC 1.12259</strain>
    </source>
</reference>
<keyword evidence="2" id="KW-1133">Transmembrane helix</keyword>
<proteinExistence type="predicted"/>
<sequence>MDKKDSEQEYMKENKETMQQPPVEKEGLEEPKVKEYNKVQGGIVAFVILVIIIIIVLFSTDMFGLLN</sequence>
<keyword evidence="4" id="KW-1185">Reference proteome</keyword>
<organism evidence="3 4">
    <name type="scientific">Planomicrobium soli</name>
    <dbReference type="NCBI Taxonomy" id="1176648"/>
    <lineage>
        <taxon>Bacteria</taxon>
        <taxon>Bacillati</taxon>
        <taxon>Bacillota</taxon>
        <taxon>Bacilli</taxon>
        <taxon>Bacillales</taxon>
        <taxon>Caryophanaceae</taxon>
        <taxon>Planomicrobium</taxon>
    </lineage>
</organism>
<feature type="region of interest" description="Disordered" evidence="1">
    <location>
        <begin position="1"/>
        <end position="29"/>
    </location>
</feature>
<evidence type="ECO:0000313" key="4">
    <source>
        <dbReference type="Proteomes" id="UP000242682"/>
    </source>
</evidence>
<gene>
    <name evidence="3" type="ORF">B0H99_10994</name>
</gene>
<dbReference type="AlphaFoldDB" id="A0A2P8GK69"/>
<dbReference type="EMBL" id="PYAT01000009">
    <property type="protein sequence ID" value="PSL34367.1"/>
    <property type="molecule type" value="Genomic_DNA"/>
</dbReference>
<feature type="compositionally biased region" description="Basic and acidic residues" evidence="1">
    <location>
        <begin position="1"/>
        <end position="16"/>
    </location>
</feature>
<feature type="transmembrane region" description="Helical" evidence="2">
    <location>
        <begin position="43"/>
        <end position="66"/>
    </location>
</feature>
<keyword evidence="2" id="KW-0472">Membrane</keyword>
<dbReference type="RefSeq" id="WP_106534012.1">
    <property type="nucleotide sequence ID" value="NZ_PYAT01000009.1"/>
</dbReference>
<comment type="caution">
    <text evidence="3">The sequence shown here is derived from an EMBL/GenBank/DDBJ whole genome shotgun (WGS) entry which is preliminary data.</text>
</comment>
<accession>A0A2P8GK69</accession>
<name>A0A2P8GK69_9BACL</name>
<dbReference type="Proteomes" id="UP000242682">
    <property type="component" value="Unassembled WGS sequence"/>
</dbReference>
<protein>
    <submittedName>
        <fullName evidence="3">Uncharacterized protein</fullName>
    </submittedName>
</protein>
<evidence type="ECO:0000256" key="2">
    <source>
        <dbReference type="SAM" id="Phobius"/>
    </source>
</evidence>
<keyword evidence="2" id="KW-0812">Transmembrane</keyword>
<evidence type="ECO:0000313" key="3">
    <source>
        <dbReference type="EMBL" id="PSL34367.1"/>
    </source>
</evidence>